<sequence>MFPRVWAQSQENWLSIGLCLSANLTVLQCVHTVGMPLPDTFYCAQQINIPPELPDILKSFTKAAIRTQPKDLLQWCSAYFNALAKGECLPVKERLEMNVATQKTDTGLTPGLLKILHKQLSPNETCSKEDVQLKWKALCLPMEQLEALLSLGSFDSKINWMEFFALGCSALGGTLISSMKYACEILTTDEEGGPSRIPFDTFSHLYTYLAQLEGDKAEDHTETFLHSLMPLINKQNGMIQVSNFYPRRKFVVKKMPMED</sequence>
<accession>A0A3B5RD58</accession>
<feature type="signal peptide" evidence="7">
    <location>
        <begin position="1"/>
        <end position="29"/>
    </location>
</feature>
<dbReference type="Proteomes" id="UP000002852">
    <property type="component" value="Unassembled WGS sequence"/>
</dbReference>
<dbReference type="FunCoup" id="A0A3B5RD58">
    <property type="interactions" value="295"/>
</dbReference>
<evidence type="ECO:0000256" key="7">
    <source>
        <dbReference type="SAM" id="SignalP"/>
    </source>
</evidence>
<keyword evidence="4" id="KW-0966">Cell projection</keyword>
<feature type="chain" id="PRO_5017245426" description="Ropporin-1-like protein" evidence="7">
    <location>
        <begin position="30"/>
        <end position="259"/>
    </location>
</feature>
<evidence type="ECO:0000313" key="8">
    <source>
        <dbReference type="Ensembl" id="ENSXMAP00000040919.1"/>
    </source>
</evidence>
<dbReference type="AlphaFoldDB" id="A0A3B5RD58"/>
<comment type="subcellular location">
    <subcellularLocation>
        <location evidence="1">Cell projection</location>
        <location evidence="1">Cilium</location>
        <location evidence="1">Flagellum</location>
    </subcellularLocation>
</comment>
<protein>
    <recommendedName>
        <fullName evidence="6">Ropporin-1-like protein</fullName>
    </recommendedName>
</protein>
<dbReference type="Gene3D" id="1.20.890.10">
    <property type="entry name" value="cAMP-dependent protein kinase regulatory subunit, dimerization-anchoring domain"/>
    <property type="match status" value="1"/>
</dbReference>
<dbReference type="PANTHER" id="PTHR14952">
    <property type="entry name" value="ROPPORIN-1-LIKE PROTEIN"/>
    <property type="match status" value="1"/>
</dbReference>
<dbReference type="PANTHER" id="PTHR14952:SF14">
    <property type="entry name" value="ROPPORIN-1-LIKE PROTEIN"/>
    <property type="match status" value="1"/>
</dbReference>
<reference evidence="9" key="2">
    <citation type="journal article" date="2013" name="Nat. Genet.">
        <title>The genome of the platyfish, Xiphophorus maculatus, provides insights into evolutionary adaptation and several complex traits.</title>
        <authorList>
            <person name="Schartl M."/>
            <person name="Walter R.B."/>
            <person name="Shen Y."/>
            <person name="Garcia T."/>
            <person name="Catchen J."/>
            <person name="Amores A."/>
            <person name="Braasch I."/>
            <person name="Chalopin D."/>
            <person name="Volff J.N."/>
            <person name="Lesch K.P."/>
            <person name="Bisazza A."/>
            <person name="Minx P."/>
            <person name="Hillier L."/>
            <person name="Wilson R.K."/>
            <person name="Fuerstenberg S."/>
            <person name="Boore J."/>
            <person name="Searle S."/>
            <person name="Postlethwait J.H."/>
            <person name="Warren W.C."/>
        </authorList>
    </citation>
    <scope>NUCLEOTIDE SEQUENCE [LARGE SCALE GENOMIC DNA]</scope>
    <source>
        <strain evidence="9">JP 163 A</strain>
    </source>
</reference>
<reference evidence="8" key="4">
    <citation type="submission" date="2025-09" db="UniProtKB">
        <authorList>
            <consortium name="Ensembl"/>
        </authorList>
    </citation>
    <scope>IDENTIFICATION</scope>
    <source>
        <strain evidence="8">JP 163 A</strain>
    </source>
</reference>
<name>A0A3B5RD58_XIPMA</name>
<dbReference type="GeneTree" id="ENSGT00390000012731"/>
<keyword evidence="2" id="KW-0282">Flagellum</keyword>
<dbReference type="FunFam" id="1.20.890.10:FF:000004">
    <property type="entry name" value="ropporin-1-like protein isoform X2"/>
    <property type="match status" value="1"/>
</dbReference>
<evidence type="ECO:0000256" key="3">
    <source>
        <dbReference type="ARBA" id="ARBA00023069"/>
    </source>
</evidence>
<dbReference type="InParanoid" id="A0A3B5RD58"/>
<evidence type="ECO:0000256" key="2">
    <source>
        <dbReference type="ARBA" id="ARBA00022846"/>
    </source>
</evidence>
<proteinExistence type="inferred from homology"/>
<evidence type="ECO:0000256" key="1">
    <source>
        <dbReference type="ARBA" id="ARBA00004230"/>
    </source>
</evidence>
<keyword evidence="3" id="KW-0969">Cilium</keyword>
<dbReference type="Ensembl" id="ENSXMAT00000027592.1">
    <property type="protein sequence ID" value="ENSXMAP00000040919.1"/>
    <property type="gene ID" value="ENSXMAG00000021825.1"/>
</dbReference>
<keyword evidence="7" id="KW-0732">Signal</keyword>
<dbReference type="InterPro" id="IPR047844">
    <property type="entry name" value="ROP_DD"/>
</dbReference>
<evidence type="ECO:0000256" key="6">
    <source>
        <dbReference type="ARBA" id="ARBA00040933"/>
    </source>
</evidence>
<dbReference type="STRING" id="8083.ENSXMAP00000040919"/>
<dbReference type="GO" id="GO:0031514">
    <property type="term" value="C:motile cilium"/>
    <property type="evidence" value="ECO:0007669"/>
    <property type="project" value="UniProtKB-SubCell"/>
</dbReference>
<dbReference type="SUPFAM" id="SSF47391">
    <property type="entry name" value="Dimerization-anchoring domain of cAMP-dependent PK regulatory subunit"/>
    <property type="match status" value="1"/>
</dbReference>
<evidence type="ECO:0000313" key="9">
    <source>
        <dbReference type="Proteomes" id="UP000002852"/>
    </source>
</evidence>
<evidence type="ECO:0000256" key="5">
    <source>
        <dbReference type="ARBA" id="ARBA00035651"/>
    </source>
</evidence>
<evidence type="ECO:0000256" key="4">
    <source>
        <dbReference type="ARBA" id="ARBA00023273"/>
    </source>
</evidence>
<keyword evidence="9" id="KW-1185">Reference proteome</keyword>
<reference evidence="8" key="3">
    <citation type="submission" date="2025-08" db="UniProtKB">
        <authorList>
            <consortium name="Ensembl"/>
        </authorList>
    </citation>
    <scope>IDENTIFICATION</scope>
    <source>
        <strain evidence="8">JP 163 A</strain>
    </source>
</reference>
<reference evidence="9" key="1">
    <citation type="submission" date="2012-01" db="EMBL/GenBank/DDBJ databases">
        <authorList>
            <person name="Walter R."/>
            <person name="Schartl M."/>
            <person name="Warren W."/>
        </authorList>
    </citation>
    <scope>NUCLEOTIDE SEQUENCE [LARGE SCALE GENOMIC DNA]</scope>
    <source>
        <strain evidence="9">JP 163 A</strain>
    </source>
</reference>
<organism evidence="8 9">
    <name type="scientific">Xiphophorus maculatus</name>
    <name type="common">Southern platyfish</name>
    <name type="synonym">Platypoecilus maculatus</name>
    <dbReference type="NCBI Taxonomy" id="8083"/>
    <lineage>
        <taxon>Eukaryota</taxon>
        <taxon>Metazoa</taxon>
        <taxon>Chordata</taxon>
        <taxon>Craniata</taxon>
        <taxon>Vertebrata</taxon>
        <taxon>Euteleostomi</taxon>
        <taxon>Actinopterygii</taxon>
        <taxon>Neopterygii</taxon>
        <taxon>Teleostei</taxon>
        <taxon>Neoteleostei</taxon>
        <taxon>Acanthomorphata</taxon>
        <taxon>Ovalentaria</taxon>
        <taxon>Atherinomorphae</taxon>
        <taxon>Cyprinodontiformes</taxon>
        <taxon>Poeciliidae</taxon>
        <taxon>Poeciliinae</taxon>
        <taxon>Xiphophorus</taxon>
    </lineage>
</organism>
<dbReference type="CDD" id="cd23019">
    <property type="entry name" value="DD_ROP"/>
    <property type="match status" value="1"/>
</dbReference>
<comment type="similarity">
    <text evidence="5">Belongs to the ropporin family.</text>
</comment>